<dbReference type="InterPro" id="IPR036390">
    <property type="entry name" value="WH_DNA-bd_sf"/>
</dbReference>
<dbReference type="Proteomes" id="UP000002881">
    <property type="component" value="Chromosome"/>
</dbReference>
<accession>I2F4K8</accession>
<dbReference type="HOGENOM" id="CLU_975943_0_0_0"/>
<dbReference type="eggNOG" id="ENOG5033EYG">
    <property type="taxonomic scope" value="Bacteria"/>
</dbReference>
<dbReference type="EMBL" id="CP003532">
    <property type="protein sequence ID" value="AFK06861.1"/>
    <property type="molecule type" value="Genomic_DNA"/>
</dbReference>
<dbReference type="KEGG" id="mpg:Theba_1163"/>
<dbReference type="AlphaFoldDB" id="I2F4K8"/>
<evidence type="ECO:0000313" key="1">
    <source>
        <dbReference type="EMBL" id="AFK06861.1"/>
    </source>
</evidence>
<protein>
    <submittedName>
        <fullName evidence="1">Uncharacterized protein</fullName>
    </submittedName>
</protein>
<gene>
    <name evidence="1" type="ORF">Theba_1163</name>
</gene>
<name>I2F4K8_9BACT</name>
<proteinExistence type="predicted"/>
<reference evidence="1 2" key="1">
    <citation type="journal article" date="2012" name="Genome Biol. Evol.">
        <title>Genome Sequence of the Mesophilic Thermotogales Bacterium Mesotoga prima MesG1.Ag.4.2 Reveals the Largest Thermotogales Genome To Date.</title>
        <authorList>
            <person name="Zhaxybayeva O."/>
            <person name="Swithers K.S."/>
            <person name="Foght J."/>
            <person name="Green A.G."/>
            <person name="Bruce D."/>
            <person name="Detter C."/>
            <person name="Han S."/>
            <person name="Teshima H."/>
            <person name="Han J."/>
            <person name="Woyke T."/>
            <person name="Pitluck S."/>
            <person name="Nolan M."/>
            <person name="Ivanova N."/>
            <person name="Pati A."/>
            <person name="Land M.L."/>
            <person name="Dlutek M."/>
            <person name="Doolittle W.F."/>
            <person name="Noll K.M."/>
            <person name="Nesbo C.L."/>
        </authorList>
    </citation>
    <scope>NUCLEOTIDE SEQUENCE [LARGE SCALE GENOMIC DNA]</scope>
    <source>
        <strain evidence="2">mesG1.Ag.4.2</strain>
    </source>
</reference>
<sequence>MMHPKSFRKLIVDNAVGMLWSQWVNLGAWSRAEQRVNSFSDPESAIAFSSYFCKYEKRLDKISLDWSKVNLQYINHSRLKRLRKTVTDHIELPDDFYEVQAATTSSKYITEPNAKDMANLLVRLRLLFGSTTRADVIFHLLTKGSANSNQIATYRFLNQKAVLLELEKLAKAGVLVERRSSRERLFSAQRQFAKFFEFEIQPISSPWFLLASLLMLEGCLTDELIDDEYLVFSTFMDNKRKLSDYLQKAGECNLTLEGSTADEFYENVTEYYTCLCPVCESIHAR</sequence>
<dbReference type="SUPFAM" id="SSF46785">
    <property type="entry name" value="Winged helix' DNA-binding domain"/>
    <property type="match status" value="1"/>
</dbReference>
<keyword evidence="2" id="KW-1185">Reference proteome</keyword>
<evidence type="ECO:0000313" key="2">
    <source>
        <dbReference type="Proteomes" id="UP000002881"/>
    </source>
</evidence>
<organism evidence="1 2">
    <name type="scientific">Mesotoga prima MesG1.Ag.4.2</name>
    <dbReference type="NCBI Taxonomy" id="660470"/>
    <lineage>
        <taxon>Bacteria</taxon>
        <taxon>Thermotogati</taxon>
        <taxon>Thermotogota</taxon>
        <taxon>Thermotogae</taxon>
        <taxon>Kosmotogales</taxon>
        <taxon>Kosmotogaceae</taxon>
        <taxon>Mesotoga</taxon>
    </lineage>
</organism>
<dbReference type="STRING" id="660470.Theba_1163"/>